<dbReference type="EMBL" id="FNCP01000020">
    <property type="protein sequence ID" value="SDH83098.1"/>
    <property type="molecule type" value="Genomic_DNA"/>
</dbReference>
<accession>A0A1G8FLV8</accession>
<dbReference type="AlphaFoldDB" id="A0A1G8FLV8"/>
<dbReference type="Proteomes" id="UP000198656">
    <property type="component" value="Unassembled WGS sequence"/>
</dbReference>
<protein>
    <submittedName>
        <fullName evidence="1">Uncharacterized protein</fullName>
    </submittedName>
</protein>
<proteinExistence type="predicted"/>
<keyword evidence="2" id="KW-1185">Reference proteome</keyword>
<gene>
    <name evidence="1" type="ORF">SAMN05443529_12010</name>
</gene>
<evidence type="ECO:0000313" key="2">
    <source>
        <dbReference type="Proteomes" id="UP000198656"/>
    </source>
</evidence>
<dbReference type="STRING" id="1121419.SAMN05443529_12010"/>
<organism evidence="1 2">
    <name type="scientific">Desulfosporosinus hippei DSM 8344</name>
    <dbReference type="NCBI Taxonomy" id="1121419"/>
    <lineage>
        <taxon>Bacteria</taxon>
        <taxon>Bacillati</taxon>
        <taxon>Bacillota</taxon>
        <taxon>Clostridia</taxon>
        <taxon>Eubacteriales</taxon>
        <taxon>Desulfitobacteriaceae</taxon>
        <taxon>Desulfosporosinus</taxon>
    </lineage>
</organism>
<sequence length="41" mass="4910">MANGLTNTQVLLNAYIKQEHEENPQYLREDVFLNFSQLHKY</sequence>
<reference evidence="2" key="1">
    <citation type="submission" date="2016-10" db="EMBL/GenBank/DDBJ databases">
        <authorList>
            <person name="Varghese N."/>
            <person name="Submissions S."/>
        </authorList>
    </citation>
    <scope>NUCLEOTIDE SEQUENCE [LARGE SCALE GENOMIC DNA]</scope>
    <source>
        <strain evidence="2">DSM 8344</strain>
    </source>
</reference>
<name>A0A1G8FLV8_9FIRM</name>
<dbReference type="RefSeq" id="WP_282433758.1">
    <property type="nucleotide sequence ID" value="NZ_FNCP01000020.1"/>
</dbReference>
<evidence type="ECO:0000313" key="1">
    <source>
        <dbReference type="EMBL" id="SDH83098.1"/>
    </source>
</evidence>